<feature type="compositionally biased region" description="Gly residues" evidence="3">
    <location>
        <begin position="1337"/>
        <end position="1353"/>
    </location>
</feature>
<feature type="compositionally biased region" description="Basic residues" evidence="3">
    <location>
        <begin position="795"/>
        <end position="815"/>
    </location>
</feature>
<proteinExistence type="predicted"/>
<dbReference type="EMBL" id="ML014112">
    <property type="protein sequence ID" value="RKP04184.1"/>
    <property type="molecule type" value="Genomic_DNA"/>
</dbReference>
<evidence type="ECO:0000256" key="2">
    <source>
        <dbReference type="ARBA" id="ARBA00022737"/>
    </source>
</evidence>
<feature type="compositionally biased region" description="Low complexity" evidence="3">
    <location>
        <begin position="18"/>
        <end position="36"/>
    </location>
</feature>
<keyword evidence="5" id="KW-1185">Reference proteome</keyword>
<dbReference type="PANTHER" id="PTHR15454">
    <property type="entry name" value="NISCHARIN RELATED"/>
    <property type="match status" value="1"/>
</dbReference>
<feature type="compositionally biased region" description="Basic residues" evidence="3">
    <location>
        <begin position="697"/>
        <end position="710"/>
    </location>
</feature>
<dbReference type="STRING" id="1555241.A0A4P9XF47"/>
<keyword evidence="2" id="KW-0677">Repeat</keyword>
<feature type="compositionally biased region" description="Low complexity" evidence="3">
    <location>
        <begin position="773"/>
        <end position="794"/>
    </location>
</feature>
<evidence type="ECO:0000256" key="1">
    <source>
        <dbReference type="ARBA" id="ARBA00022614"/>
    </source>
</evidence>
<dbReference type="InterPro" id="IPR032675">
    <property type="entry name" value="LRR_dom_sf"/>
</dbReference>
<feature type="compositionally biased region" description="Basic and acidic residues" evidence="3">
    <location>
        <begin position="684"/>
        <end position="696"/>
    </location>
</feature>
<dbReference type="SUPFAM" id="SSF52075">
    <property type="entry name" value="Outer arm dynein light chain 1"/>
    <property type="match status" value="1"/>
</dbReference>
<protein>
    <submittedName>
        <fullName evidence="4">Uncharacterized protein</fullName>
    </submittedName>
</protein>
<feature type="compositionally biased region" description="Pro residues" evidence="3">
    <location>
        <begin position="1364"/>
        <end position="1373"/>
    </location>
</feature>
<feature type="compositionally biased region" description="Low complexity" evidence="3">
    <location>
        <begin position="817"/>
        <end position="833"/>
    </location>
</feature>
<evidence type="ECO:0000313" key="4">
    <source>
        <dbReference type="EMBL" id="RKP04184.1"/>
    </source>
</evidence>
<dbReference type="InterPro" id="IPR001611">
    <property type="entry name" value="Leu-rich_rpt"/>
</dbReference>
<keyword evidence="1" id="KW-0433">Leucine-rich repeat</keyword>
<feature type="compositionally biased region" description="Basic residues" evidence="3">
    <location>
        <begin position="279"/>
        <end position="290"/>
    </location>
</feature>
<dbReference type="Gene3D" id="3.80.10.10">
    <property type="entry name" value="Ribonuclease Inhibitor"/>
    <property type="match status" value="2"/>
</dbReference>
<feature type="region of interest" description="Disordered" evidence="3">
    <location>
        <begin position="55"/>
        <end position="81"/>
    </location>
</feature>
<feature type="region of interest" description="Disordered" evidence="3">
    <location>
        <begin position="1045"/>
        <end position="1064"/>
    </location>
</feature>
<feature type="region of interest" description="Disordered" evidence="3">
    <location>
        <begin position="279"/>
        <end position="315"/>
    </location>
</feature>
<dbReference type="Proteomes" id="UP000274922">
    <property type="component" value="Unassembled WGS sequence"/>
</dbReference>
<name>A0A4P9XF47_9FUNG</name>
<accession>A0A4P9XF47</accession>
<evidence type="ECO:0000256" key="3">
    <source>
        <dbReference type="SAM" id="MobiDB-lite"/>
    </source>
</evidence>
<sequence>MTVLWSAAARVAPDDDGSASASDSDSARRAAPAAAPWPGLVRTAAADLADAGAAVALPHAGSGPAPPSPPPPPPPPPAASLSERDLLRVLHRFIAHNGAALLDAPLPLPTAADLPDGQEAALPLPVQLAGAGAGDTDAGRRRMGGSALQGFRDHIGDQPGVSRTGAVAWDAFHLYRLLQRQHAHAVALTSAASHPALHGGFSWEAEVETGKGPTDVAPVSASSASPATATTRWSMPFGGWFGGGPSRQRENDDADAGDIAHGSSVPGISALGLFHALGHRRRRAHRHPRRGDRGNGNGHGSDEPDDDEEEDDAERARALDDAQCASILEFLQRLPALKLSPASPDRRLRGGAPHDAAWRFDFAPWRPPSAPPLRCLEVYGIPTTRIAHWDRIALHLEALVLSEGALPSSDAFRDLLNPAAPAAGRDAGRDAAPSYTRPAAAAAAAAIPDSESLAASSPPAPAAALASPMLFMNLVVLDLSRNGLTELPAACMALVPRCIYLNLSFNPFDAVPPSLALLAQLTVLDAEGCRIVGLTGAEDALRGVTHLNLAGNALESVAGAESLVALAQLDVRHNRIADVYDLARLGPLPDLREVRVEGNPLTQRSPTYRATLLTYFRDRAESVLLDGRRPTPRETQAIRTMLVSRPRHGHLVAAAAARNPSPTPPHPVRALSRSGPSGRSVHSGRSERSEPSERSRHSSRSHGHRRRRHHAADADAAEVVDADAVDATDSAQGDPDPVDGEHDRRQRRHRRHRRRHGDPADAPSVTSSKGTTEESTSTATAATASTATTATTSAHQHRQHRHPHRHHHHHHHHPRSAADGTSSTSSTPAADPLAAPPSGPSLFALEARLAHQHFAARRETSPPAASRRRALPPSAAISATTAAAAAAPALAGRPRLSAGTAAAPFYLATTHRAARLGRIHVSASPAAAVGAVFPAEGAAAAVVPAAAPGTAPAPSATRRSVVHGIPLNRPVSMSSTYSRAYVSSRTLSVSAAHRSPGFVPLTSPAGRPRGATVSVASRASALVPSQWFRSLPSLLRAASSSASLSATVDDDRSPDGDDDGDDDDARHMTTTALCAALFRSMSNALRLWIGLHVLPRAGAAALVAWSAQCCVAQLPLFVPETIDAAVATVSATAPMAAPTPCFLLTATTGLYLFTANPDADRDAVAAAAAALAAAAPGGDEDPAAGRDDRWLTYGFVDPGAFLQLVRHIPPAALVRIDRDATIGAVTLRYDPAVRPDGLDSGGAGDQHAAAAAEAKDGGAALIARLASLVLLMPTRDALNALVRALQTALPCSGGPGPRDADVDVSAWSRRQLAADLRADTAPARLSTLVVHDPPMARGGGDGVGDGGGDGGGDAASLVLVRPRPAGPDAPPPAALSSARGRGGGAKAIARRWTAWMGASPPDASAAPPAAAFPPRVRKIALPLPPPPPPPSVGDPQHPDALRVVCAAAFIEAAAAAAVDREPPLAVWPGTLVVTPEAIELVTLRHDVFPPVVMDAAGAPAGPPAAVRGYTPPWRGRLADRVAYTQRRAAAPLARLHAVARARASRYDAALRPPQDREAAAAVAAATNGAGAPCTASETAAGRWLERGGCGPLMRASGAAQQPHGWHWWLRFWFTIDGASSDGASADGVPSDGVPSPRVMYAWDVVTVDYASAEAVIAAIQAATPAGHVRFLLDHDD</sequence>
<feature type="region of interest" description="Disordered" evidence="3">
    <location>
        <begin position="1"/>
        <end position="38"/>
    </location>
</feature>
<feature type="region of interest" description="Disordered" evidence="3">
    <location>
        <begin position="1331"/>
        <end position="1382"/>
    </location>
</feature>
<feature type="compositionally biased region" description="Basic residues" evidence="3">
    <location>
        <begin position="745"/>
        <end position="756"/>
    </location>
</feature>
<dbReference type="PROSITE" id="PS51450">
    <property type="entry name" value="LRR"/>
    <property type="match status" value="1"/>
</dbReference>
<feature type="region of interest" description="Disordered" evidence="3">
    <location>
        <begin position="655"/>
        <end position="840"/>
    </location>
</feature>
<feature type="compositionally biased region" description="Pro residues" evidence="3">
    <location>
        <begin position="64"/>
        <end position="78"/>
    </location>
</feature>
<feature type="compositionally biased region" description="Acidic residues" evidence="3">
    <location>
        <begin position="715"/>
        <end position="726"/>
    </location>
</feature>
<feature type="region of interest" description="Disordered" evidence="3">
    <location>
        <begin position="208"/>
        <end position="262"/>
    </location>
</feature>
<dbReference type="OrthoDB" id="676979at2759"/>
<evidence type="ECO:0000313" key="5">
    <source>
        <dbReference type="Proteomes" id="UP000274922"/>
    </source>
</evidence>
<gene>
    <name evidence="4" type="ORF">CXG81DRAFT_23137</name>
</gene>
<feature type="compositionally biased region" description="Acidic residues" evidence="3">
    <location>
        <begin position="303"/>
        <end position="313"/>
    </location>
</feature>
<feature type="compositionally biased region" description="Low complexity" evidence="3">
    <location>
        <begin position="213"/>
        <end position="231"/>
    </location>
</feature>
<reference evidence="5" key="1">
    <citation type="journal article" date="2018" name="Nat. Microbiol.">
        <title>Leveraging single-cell genomics to expand the fungal tree of life.</title>
        <authorList>
            <person name="Ahrendt S.R."/>
            <person name="Quandt C.A."/>
            <person name="Ciobanu D."/>
            <person name="Clum A."/>
            <person name="Salamov A."/>
            <person name="Andreopoulos B."/>
            <person name="Cheng J.F."/>
            <person name="Woyke T."/>
            <person name="Pelin A."/>
            <person name="Henrissat B."/>
            <person name="Reynolds N.K."/>
            <person name="Benny G.L."/>
            <person name="Smith M.E."/>
            <person name="James T.Y."/>
            <person name="Grigoriev I.V."/>
        </authorList>
    </citation>
    <scope>NUCLEOTIDE SEQUENCE [LARGE SCALE GENOMIC DNA]</scope>
    <source>
        <strain evidence="5">ATCC 52028</strain>
    </source>
</reference>
<dbReference type="GO" id="GO:0005737">
    <property type="term" value="C:cytoplasm"/>
    <property type="evidence" value="ECO:0007669"/>
    <property type="project" value="TreeGrafter"/>
</dbReference>
<organism evidence="4 5">
    <name type="scientific">Caulochytrium protostelioides</name>
    <dbReference type="NCBI Taxonomy" id="1555241"/>
    <lineage>
        <taxon>Eukaryota</taxon>
        <taxon>Fungi</taxon>
        <taxon>Fungi incertae sedis</taxon>
        <taxon>Chytridiomycota</taxon>
        <taxon>Chytridiomycota incertae sedis</taxon>
        <taxon>Chytridiomycetes</taxon>
        <taxon>Caulochytriales</taxon>
        <taxon>Caulochytriaceae</taxon>
        <taxon>Caulochytrium</taxon>
    </lineage>
</organism>